<dbReference type="SUPFAM" id="SSF56601">
    <property type="entry name" value="beta-lactamase/transpeptidase-like"/>
    <property type="match status" value="1"/>
</dbReference>
<comment type="subcellular location">
    <subcellularLocation>
        <location evidence="1">Membrane</location>
    </subcellularLocation>
</comment>
<keyword evidence="3" id="KW-0472">Membrane</keyword>
<proteinExistence type="inferred from homology"/>
<feature type="domain" description="Penicillin-binding protein transpeptidase" evidence="4">
    <location>
        <begin position="342"/>
        <end position="654"/>
    </location>
</feature>
<dbReference type="InterPro" id="IPR036138">
    <property type="entry name" value="PBP_dimer_sf"/>
</dbReference>
<evidence type="ECO:0000256" key="3">
    <source>
        <dbReference type="ARBA" id="ARBA00023136"/>
    </source>
</evidence>
<comment type="similarity">
    <text evidence="2">Belongs to the transpeptidase family.</text>
</comment>
<dbReference type="Gene3D" id="3.90.1310.10">
    <property type="entry name" value="Penicillin-binding protein 2a (Domain 2)"/>
    <property type="match status" value="1"/>
</dbReference>
<dbReference type="SUPFAM" id="SSF56519">
    <property type="entry name" value="Penicillin binding protein dimerisation domain"/>
    <property type="match status" value="1"/>
</dbReference>
<comment type="caution">
    <text evidence="7">The sequence shown here is derived from an EMBL/GenBank/DDBJ whole genome shotgun (WGS) entry which is preliminary data.</text>
</comment>
<dbReference type="EMBL" id="JACHHJ010000001">
    <property type="protein sequence ID" value="MBB6448092.1"/>
    <property type="molecule type" value="Genomic_DNA"/>
</dbReference>
<feature type="domain" description="Penicillin-binding protein dimerisation" evidence="5">
    <location>
        <begin position="148"/>
        <end position="303"/>
    </location>
</feature>
<dbReference type="GO" id="GO:0005886">
    <property type="term" value="C:plasma membrane"/>
    <property type="evidence" value="ECO:0007669"/>
    <property type="project" value="TreeGrafter"/>
</dbReference>
<dbReference type="Pfam" id="PF05223">
    <property type="entry name" value="MecA_N"/>
    <property type="match status" value="1"/>
</dbReference>
<feature type="domain" description="NTF2-like N-terminal transpeptidase" evidence="6">
    <location>
        <begin position="23"/>
        <end position="138"/>
    </location>
</feature>
<evidence type="ECO:0000313" key="7">
    <source>
        <dbReference type="EMBL" id="MBB6448092.1"/>
    </source>
</evidence>
<dbReference type="InterPro" id="IPR012338">
    <property type="entry name" value="Beta-lactam/transpept-like"/>
</dbReference>
<dbReference type="SUPFAM" id="SSF54427">
    <property type="entry name" value="NTF2-like"/>
    <property type="match status" value="1"/>
</dbReference>
<dbReference type="PROSITE" id="PS51257">
    <property type="entry name" value="PROKAR_LIPOPROTEIN"/>
    <property type="match status" value="1"/>
</dbReference>
<dbReference type="InterPro" id="IPR001460">
    <property type="entry name" value="PCN-bd_Tpept"/>
</dbReference>
<dbReference type="InterPro" id="IPR005311">
    <property type="entry name" value="PBP_dimer"/>
</dbReference>
<dbReference type="InterPro" id="IPR050515">
    <property type="entry name" value="Beta-lactam/transpept"/>
</dbReference>
<gene>
    <name evidence="7" type="ORF">HNR44_000041</name>
</gene>
<protein>
    <submittedName>
        <fullName evidence="7">Penicillin-binding protein</fullName>
    </submittedName>
</protein>
<evidence type="ECO:0000313" key="8">
    <source>
        <dbReference type="Proteomes" id="UP000568839"/>
    </source>
</evidence>
<dbReference type="PANTHER" id="PTHR30627">
    <property type="entry name" value="PEPTIDOGLYCAN D,D-TRANSPEPTIDASE"/>
    <property type="match status" value="1"/>
</dbReference>
<accession>A0A841PW13</accession>
<evidence type="ECO:0000256" key="2">
    <source>
        <dbReference type="ARBA" id="ARBA00007171"/>
    </source>
</evidence>
<keyword evidence="8" id="KW-1185">Reference proteome</keyword>
<dbReference type="GO" id="GO:0046677">
    <property type="term" value="P:response to antibiotic"/>
    <property type="evidence" value="ECO:0007669"/>
    <property type="project" value="InterPro"/>
</dbReference>
<evidence type="ECO:0000259" key="5">
    <source>
        <dbReference type="Pfam" id="PF03717"/>
    </source>
</evidence>
<evidence type="ECO:0000256" key="1">
    <source>
        <dbReference type="ARBA" id="ARBA00004370"/>
    </source>
</evidence>
<evidence type="ECO:0000259" key="4">
    <source>
        <dbReference type="Pfam" id="PF00905"/>
    </source>
</evidence>
<dbReference type="Gene3D" id="3.30.1390.30">
    <property type="entry name" value="Penicillin-binding protein 2a, domain 3"/>
    <property type="match status" value="1"/>
</dbReference>
<reference evidence="7 8" key="1">
    <citation type="submission" date="2020-08" db="EMBL/GenBank/DDBJ databases">
        <title>Genomic Encyclopedia of Type Strains, Phase IV (KMG-IV): sequencing the most valuable type-strain genomes for metagenomic binning, comparative biology and taxonomic classification.</title>
        <authorList>
            <person name="Goeker M."/>
        </authorList>
    </citation>
    <scope>NUCLEOTIDE SEQUENCE [LARGE SCALE GENOMIC DNA]</scope>
    <source>
        <strain evidence="7 8">DSM 21769</strain>
    </source>
</reference>
<dbReference type="Gene3D" id="3.40.710.10">
    <property type="entry name" value="DD-peptidase/beta-lactamase superfamily"/>
    <property type="match status" value="1"/>
</dbReference>
<dbReference type="Pfam" id="PF03717">
    <property type="entry name" value="PBP_dimer"/>
    <property type="match status" value="1"/>
</dbReference>
<evidence type="ECO:0000259" key="6">
    <source>
        <dbReference type="Pfam" id="PF05223"/>
    </source>
</evidence>
<sequence>MKKYLSLALLLGLGACSNGPTQEEVMDEFVAVWNDQNFSEMYTYLSGEVQDKIDKNAFVDRYETIYEEVEVEELVVEAGNMAEEDEEEGDPFPYEVSMETLAGDVAFDGEAQLVEEETEDGNTWKVNWGSSFIFPELGVGETVQVIPEEPVRGDILDRNHKQLAMNATVDEVGIVPGKMDEDTVAEVSELTDVPEDEIETALDADWAMDDAFVPVTKLEPGEDDVTEDLVESAGVMIQDSTSRYYPLAEKAAHLTGYIREVNAEDLEELPSDQYSTGSVVGSTGLESLYEEKLRGSKGWRILIPESEEVIAETEVEDGEDVITTIDVDFQERMFAEMDGDSGAGVALQPTTGETIGLVSTPAYDPNHFIFGWPEGEFEEANEDPDSPFSAKFNNRYAPGSTIKPITASIALKDDSLEADEKKNIEGKSWQPDDSWGGYEVTRVSDRLTEVNLKDALLTSDNIYFAQAALDTGSDDFIDGLHSFGFEEDVPYEFPVIESEIAEDGLDEDILLADTGYGQGEMLMSPVHLAATFTPFLNDGDMLTPTLEYQEEPRQTWNEEVTPADETETITEGIRGVVENERGSAYEPVMEDLTIAGKTGTAELKTSHEEDDDVENGWFVAYDYQDEDMLISMMIEDVEDRGGSGYTVEKVKNLFD</sequence>
<dbReference type="GO" id="GO:0008658">
    <property type="term" value="F:penicillin binding"/>
    <property type="evidence" value="ECO:0007669"/>
    <property type="project" value="InterPro"/>
</dbReference>
<dbReference type="InterPro" id="IPR032710">
    <property type="entry name" value="NTF2-like_dom_sf"/>
</dbReference>
<dbReference type="GO" id="GO:0071972">
    <property type="term" value="F:peptidoglycan L,D-transpeptidase activity"/>
    <property type="evidence" value="ECO:0007669"/>
    <property type="project" value="TreeGrafter"/>
</dbReference>
<dbReference type="RefSeq" id="WP_184402129.1">
    <property type="nucleotide sequence ID" value="NZ_JACHHJ010000001.1"/>
</dbReference>
<name>A0A841PW13_9BACL</name>
<dbReference type="Pfam" id="PF00905">
    <property type="entry name" value="Transpeptidase"/>
    <property type="match status" value="1"/>
</dbReference>
<dbReference type="InterPro" id="IPR007887">
    <property type="entry name" value="MecA_N"/>
</dbReference>
<dbReference type="AlphaFoldDB" id="A0A841PW13"/>
<organism evidence="7 8">
    <name type="scientific">Geomicrobium halophilum</name>
    <dbReference type="NCBI Taxonomy" id="549000"/>
    <lineage>
        <taxon>Bacteria</taxon>
        <taxon>Bacillati</taxon>
        <taxon>Bacillota</taxon>
        <taxon>Bacilli</taxon>
        <taxon>Bacillales</taxon>
        <taxon>Geomicrobium</taxon>
    </lineage>
</organism>
<dbReference type="PANTHER" id="PTHR30627:SF25">
    <property type="entry name" value="PENICILLIN-BINDING PROTEIN 3"/>
    <property type="match status" value="1"/>
</dbReference>
<dbReference type="Proteomes" id="UP000568839">
    <property type="component" value="Unassembled WGS sequence"/>
</dbReference>
<dbReference type="Gene3D" id="3.10.450.100">
    <property type="entry name" value="NTF2-like, domain 1"/>
    <property type="match status" value="1"/>
</dbReference>
<dbReference type="GO" id="GO:0071555">
    <property type="term" value="P:cell wall organization"/>
    <property type="evidence" value="ECO:0007669"/>
    <property type="project" value="TreeGrafter"/>
</dbReference>